<proteinExistence type="predicted"/>
<dbReference type="EMBL" id="SMAA01000012">
    <property type="protein sequence ID" value="TCS77982.1"/>
    <property type="molecule type" value="Genomic_DNA"/>
</dbReference>
<accession>A0A4V2URK6</accession>
<evidence type="ECO:0000313" key="3">
    <source>
        <dbReference type="Proteomes" id="UP000295188"/>
    </source>
</evidence>
<comment type="caution">
    <text evidence="2">The sequence shown here is derived from an EMBL/GenBank/DDBJ whole genome shotgun (WGS) entry which is preliminary data.</text>
</comment>
<reference evidence="2 3" key="1">
    <citation type="submission" date="2019-03" db="EMBL/GenBank/DDBJ databases">
        <title>Genomic Encyclopedia of Type Strains, Phase IV (KMG-IV): sequencing the most valuable type-strain genomes for metagenomic binning, comparative biology and taxonomic classification.</title>
        <authorList>
            <person name="Goeker M."/>
        </authorList>
    </citation>
    <scope>NUCLEOTIDE SEQUENCE [LARGE SCALE GENOMIC DNA]</scope>
    <source>
        <strain evidence="2 3">DSM 20467</strain>
    </source>
</reference>
<organism evidence="2 3">
    <name type="scientific">Pectinatus cerevisiiphilus</name>
    <dbReference type="NCBI Taxonomy" id="86956"/>
    <lineage>
        <taxon>Bacteria</taxon>
        <taxon>Bacillati</taxon>
        <taxon>Bacillota</taxon>
        <taxon>Negativicutes</taxon>
        <taxon>Selenomonadales</taxon>
        <taxon>Selenomonadaceae</taxon>
        <taxon>Pectinatus</taxon>
    </lineage>
</organism>
<feature type="signal peptide" evidence="1">
    <location>
        <begin position="1"/>
        <end position="24"/>
    </location>
</feature>
<dbReference type="AlphaFoldDB" id="A0A4V2URK6"/>
<dbReference type="OrthoDB" id="1669040at2"/>
<dbReference type="Proteomes" id="UP000295188">
    <property type="component" value="Unassembled WGS sequence"/>
</dbReference>
<dbReference type="RefSeq" id="WP_132550390.1">
    <property type="nucleotide sequence ID" value="NZ_SMAA01000012.1"/>
</dbReference>
<protein>
    <submittedName>
        <fullName evidence="2">Uncharacterized protein</fullName>
    </submittedName>
</protein>
<sequence length="195" mass="21256">MKYAIRISSLAVLTLFFSLATVFAAPITKATVMDDSFDLASIHTIAVAAPNYVQTGNGPTVADLTAAVAQSGFDSKDLQNVTVIPYSIIASNVKKENNVDLQSTDKNTAKKLFKENAAKYADAYLVVTVANDNRVVVFYDLYSAKNDAYLYSYEVIGGGQSDNNIKSYTSFNKLFYKGLSDSIKGQHSENTDKKK</sequence>
<keyword evidence="3" id="KW-1185">Reference proteome</keyword>
<keyword evidence="1" id="KW-0732">Signal</keyword>
<feature type="chain" id="PRO_5020410195" evidence="1">
    <location>
        <begin position="25"/>
        <end position="195"/>
    </location>
</feature>
<evidence type="ECO:0000256" key="1">
    <source>
        <dbReference type="SAM" id="SignalP"/>
    </source>
</evidence>
<name>A0A4V2URK6_9FIRM</name>
<gene>
    <name evidence="2" type="ORF">EDC37_11221</name>
</gene>
<evidence type="ECO:0000313" key="2">
    <source>
        <dbReference type="EMBL" id="TCS77982.1"/>
    </source>
</evidence>